<dbReference type="Pfam" id="PF00072">
    <property type="entry name" value="Response_reg"/>
    <property type="match status" value="1"/>
</dbReference>
<evidence type="ECO:0000313" key="4">
    <source>
        <dbReference type="EMBL" id="SEP72360.1"/>
    </source>
</evidence>
<dbReference type="Gene3D" id="3.40.50.2300">
    <property type="match status" value="1"/>
</dbReference>
<dbReference type="InterPro" id="IPR001789">
    <property type="entry name" value="Sig_transdc_resp-reg_receiver"/>
</dbReference>
<evidence type="ECO:0000259" key="3">
    <source>
        <dbReference type="PROSITE" id="PS51832"/>
    </source>
</evidence>
<dbReference type="Pfam" id="PF13487">
    <property type="entry name" value="HD_5"/>
    <property type="match status" value="1"/>
</dbReference>
<dbReference type="Gene3D" id="1.10.3210.10">
    <property type="entry name" value="Hypothetical protein af1432"/>
    <property type="match status" value="1"/>
</dbReference>
<evidence type="ECO:0000259" key="2">
    <source>
        <dbReference type="PROSITE" id="PS50110"/>
    </source>
</evidence>
<feature type="domain" description="Response regulatory" evidence="2">
    <location>
        <begin position="1"/>
        <end position="116"/>
    </location>
</feature>
<dbReference type="SMART" id="SM00448">
    <property type="entry name" value="REC"/>
    <property type="match status" value="1"/>
</dbReference>
<dbReference type="SUPFAM" id="SSF52172">
    <property type="entry name" value="CheY-like"/>
    <property type="match status" value="1"/>
</dbReference>
<dbReference type="Proteomes" id="UP000199496">
    <property type="component" value="Unassembled WGS sequence"/>
</dbReference>
<dbReference type="PANTHER" id="PTHR45228">
    <property type="entry name" value="CYCLIC DI-GMP PHOSPHODIESTERASE TM_0186-RELATED"/>
    <property type="match status" value="1"/>
</dbReference>
<reference evidence="4 5" key="1">
    <citation type="submission" date="2016-10" db="EMBL/GenBank/DDBJ databases">
        <authorList>
            <person name="de Groot N.N."/>
        </authorList>
    </citation>
    <scope>NUCLEOTIDE SEQUENCE [LARGE SCALE GENOMIC DNA]</scope>
    <source>
        <strain evidence="4 5">B7-7</strain>
    </source>
</reference>
<dbReference type="GO" id="GO:0008081">
    <property type="term" value="F:phosphoric diester hydrolase activity"/>
    <property type="evidence" value="ECO:0007669"/>
    <property type="project" value="UniProtKB-ARBA"/>
</dbReference>
<evidence type="ECO:0000256" key="1">
    <source>
        <dbReference type="PROSITE-ProRule" id="PRU00169"/>
    </source>
</evidence>
<dbReference type="InterPro" id="IPR011006">
    <property type="entry name" value="CheY-like_superfamily"/>
</dbReference>
<dbReference type="SMART" id="SM00471">
    <property type="entry name" value="HDc"/>
    <property type="match status" value="1"/>
</dbReference>
<dbReference type="GO" id="GO:0000160">
    <property type="term" value="P:phosphorelay signal transduction system"/>
    <property type="evidence" value="ECO:0007669"/>
    <property type="project" value="InterPro"/>
</dbReference>
<dbReference type="PANTHER" id="PTHR45228:SF1">
    <property type="entry name" value="CYCLIC DI-GMP PHOSPHODIESTERASE TM_0186"/>
    <property type="match status" value="1"/>
</dbReference>
<dbReference type="CDD" id="cd00077">
    <property type="entry name" value="HDc"/>
    <property type="match status" value="1"/>
</dbReference>
<organism evidence="4 5">
    <name type="scientific">Ectothiorhodospira magna</name>
    <dbReference type="NCBI Taxonomy" id="867345"/>
    <lineage>
        <taxon>Bacteria</taxon>
        <taxon>Pseudomonadati</taxon>
        <taxon>Pseudomonadota</taxon>
        <taxon>Gammaproteobacteria</taxon>
        <taxon>Chromatiales</taxon>
        <taxon>Ectothiorhodospiraceae</taxon>
        <taxon>Ectothiorhodospira</taxon>
    </lineage>
</organism>
<dbReference type="EMBL" id="FOFO01000004">
    <property type="protein sequence ID" value="SEP72360.1"/>
    <property type="molecule type" value="Genomic_DNA"/>
</dbReference>
<dbReference type="STRING" id="867345.SAMN05421693_10474"/>
<feature type="modified residue" description="4-aspartylphosphate" evidence="1">
    <location>
        <position position="49"/>
    </location>
</feature>
<name>A0A1H9A6P3_9GAMM</name>
<evidence type="ECO:0000313" key="5">
    <source>
        <dbReference type="Proteomes" id="UP000199496"/>
    </source>
</evidence>
<dbReference type="SUPFAM" id="SSF109604">
    <property type="entry name" value="HD-domain/PDEase-like"/>
    <property type="match status" value="1"/>
</dbReference>
<proteinExistence type="predicted"/>
<gene>
    <name evidence="4" type="ORF">SAMN05421693_10474</name>
</gene>
<sequence>MVVDDERANLVLMERLLRSDGYAHLIMVQDPRQVMDIYGEEQVDLVLLDIQMPYLDGFQVMEQFAALDDPLVPPILVLTAQASREYMLRALNVGARDFIGKPFDRAEVLARVRNMLDVQLAHRMTHNQKDVLEQMVRERTEEIRNTRLQVVQRLGRAAEYRDNETGYHILRMSHTSELIARHLGWNAAECERMLHASPMHDVGKIGIPDHILLKPGKLSPEEWRIMQTHTTIGGDILGGDESELLYLAREIALSHHEKWDGSGYPLGLEGDNIPMSGRIVALADVFDALTSERPYKKAWTVPDALDLIREGSGQHFDPNLTAIFFKLVPQILEIRDRFAEPPPLDLDEV</sequence>
<keyword evidence="5" id="KW-1185">Reference proteome</keyword>
<dbReference type="InterPro" id="IPR037522">
    <property type="entry name" value="HD_GYP_dom"/>
</dbReference>
<accession>A0A1H9A6P3</accession>
<feature type="domain" description="HD-GYP" evidence="3">
    <location>
        <begin position="143"/>
        <end position="340"/>
    </location>
</feature>
<dbReference type="AlphaFoldDB" id="A0A1H9A6P3"/>
<dbReference type="PROSITE" id="PS50110">
    <property type="entry name" value="RESPONSE_REGULATORY"/>
    <property type="match status" value="1"/>
</dbReference>
<keyword evidence="1" id="KW-0597">Phosphoprotein</keyword>
<dbReference type="InterPro" id="IPR052020">
    <property type="entry name" value="Cyclic_di-GMP/3'3'-cGAMP_PDE"/>
</dbReference>
<dbReference type="PROSITE" id="PS51832">
    <property type="entry name" value="HD_GYP"/>
    <property type="match status" value="1"/>
</dbReference>
<dbReference type="InterPro" id="IPR003607">
    <property type="entry name" value="HD/PDEase_dom"/>
</dbReference>
<protein>
    <submittedName>
        <fullName evidence="4">Putative two-component system response regulator</fullName>
    </submittedName>
</protein>